<evidence type="ECO:0000256" key="5">
    <source>
        <dbReference type="ARBA" id="ARBA00023136"/>
    </source>
</evidence>
<evidence type="ECO:0000313" key="9">
    <source>
        <dbReference type="Proteomes" id="UP001597262"/>
    </source>
</evidence>
<keyword evidence="9" id="KW-1185">Reference proteome</keyword>
<dbReference type="RefSeq" id="WP_379321021.1">
    <property type="nucleotide sequence ID" value="NZ_JBHTLM010000018.1"/>
</dbReference>
<keyword evidence="2 6" id="KW-1003">Cell membrane</keyword>
<evidence type="ECO:0000256" key="3">
    <source>
        <dbReference type="ARBA" id="ARBA00022692"/>
    </source>
</evidence>
<evidence type="ECO:0000256" key="1">
    <source>
        <dbReference type="ARBA" id="ARBA00004651"/>
    </source>
</evidence>
<comment type="similarity">
    <text evidence="6">Belongs to the TVP38/TMEM64 family.</text>
</comment>
<evidence type="ECO:0000259" key="7">
    <source>
        <dbReference type="Pfam" id="PF09335"/>
    </source>
</evidence>
<feature type="domain" description="VTT" evidence="7">
    <location>
        <begin position="40"/>
        <end position="154"/>
    </location>
</feature>
<feature type="transmembrane region" description="Helical" evidence="6">
    <location>
        <begin position="172"/>
        <end position="188"/>
    </location>
</feature>
<gene>
    <name evidence="8" type="ORF">ACFQ3W_20085</name>
</gene>
<protein>
    <recommendedName>
        <fullName evidence="6">TVP38/TMEM64 family membrane protein</fullName>
    </recommendedName>
</protein>
<dbReference type="PANTHER" id="PTHR12677">
    <property type="entry name" value="GOLGI APPARATUS MEMBRANE PROTEIN TVP38-RELATED"/>
    <property type="match status" value="1"/>
</dbReference>
<comment type="caution">
    <text evidence="8">The sequence shown here is derived from an EMBL/GenBank/DDBJ whole genome shotgun (WGS) entry which is preliminary data.</text>
</comment>
<dbReference type="EMBL" id="JBHTLM010000018">
    <property type="protein sequence ID" value="MFD1178581.1"/>
    <property type="molecule type" value="Genomic_DNA"/>
</dbReference>
<keyword evidence="4 6" id="KW-1133">Transmembrane helix</keyword>
<keyword evidence="5 6" id="KW-0472">Membrane</keyword>
<reference evidence="9" key="1">
    <citation type="journal article" date="2019" name="Int. J. Syst. Evol. Microbiol.">
        <title>The Global Catalogue of Microorganisms (GCM) 10K type strain sequencing project: providing services to taxonomists for standard genome sequencing and annotation.</title>
        <authorList>
            <consortium name="The Broad Institute Genomics Platform"/>
            <consortium name="The Broad Institute Genome Sequencing Center for Infectious Disease"/>
            <person name="Wu L."/>
            <person name="Ma J."/>
        </authorList>
    </citation>
    <scope>NUCLEOTIDE SEQUENCE [LARGE SCALE GENOMIC DNA]</scope>
    <source>
        <strain evidence="9">CCUG 59189</strain>
    </source>
</reference>
<comment type="caution">
    <text evidence="6">Lacks conserved residue(s) required for the propagation of feature annotation.</text>
</comment>
<evidence type="ECO:0000256" key="6">
    <source>
        <dbReference type="RuleBase" id="RU366058"/>
    </source>
</evidence>
<dbReference type="InterPro" id="IPR015414">
    <property type="entry name" value="TMEM64"/>
</dbReference>
<feature type="transmembrane region" description="Helical" evidence="6">
    <location>
        <begin position="20"/>
        <end position="48"/>
    </location>
</feature>
<name>A0ABW3S1B3_9BACL</name>
<dbReference type="Pfam" id="PF09335">
    <property type="entry name" value="VTT_dom"/>
    <property type="match status" value="1"/>
</dbReference>
<sequence>MNEWIEQISKWFLETTQLSGFYILVLTIPLALLQGLIGFFPFATVVMLHISLLGIKNGLLASWIAGTIAGQVVYWLCRYFFTDWVNRKWMHRLKKYEKWQRGLDRYGVWAVIFLRTIPIMPNNLISFMSAISDMKSKSYAWSNLIGNLSGIWLYGILSAPIVFPGMSVRKLIFSYIGFLLILVVVFMIRNSSIRKNDRGMMT</sequence>
<organism evidence="8 9">
    <name type="scientific">Paenibacillus puldeungensis</name>
    <dbReference type="NCBI Taxonomy" id="696536"/>
    <lineage>
        <taxon>Bacteria</taxon>
        <taxon>Bacillati</taxon>
        <taxon>Bacillota</taxon>
        <taxon>Bacilli</taxon>
        <taxon>Bacillales</taxon>
        <taxon>Paenibacillaceae</taxon>
        <taxon>Paenibacillus</taxon>
    </lineage>
</organism>
<evidence type="ECO:0000313" key="8">
    <source>
        <dbReference type="EMBL" id="MFD1178581.1"/>
    </source>
</evidence>
<dbReference type="InterPro" id="IPR032816">
    <property type="entry name" value="VTT_dom"/>
</dbReference>
<evidence type="ECO:0000256" key="4">
    <source>
        <dbReference type="ARBA" id="ARBA00022989"/>
    </source>
</evidence>
<proteinExistence type="inferred from homology"/>
<accession>A0ABW3S1B3</accession>
<comment type="subcellular location">
    <subcellularLocation>
        <location evidence="1 6">Cell membrane</location>
        <topology evidence="1 6">Multi-pass membrane protein</topology>
    </subcellularLocation>
</comment>
<feature type="transmembrane region" description="Helical" evidence="6">
    <location>
        <begin position="60"/>
        <end position="81"/>
    </location>
</feature>
<evidence type="ECO:0000256" key="2">
    <source>
        <dbReference type="ARBA" id="ARBA00022475"/>
    </source>
</evidence>
<dbReference type="Proteomes" id="UP001597262">
    <property type="component" value="Unassembled WGS sequence"/>
</dbReference>
<dbReference type="PANTHER" id="PTHR12677:SF59">
    <property type="entry name" value="GOLGI APPARATUS MEMBRANE PROTEIN TVP38-RELATED"/>
    <property type="match status" value="1"/>
</dbReference>
<feature type="transmembrane region" description="Helical" evidence="6">
    <location>
        <begin position="144"/>
        <end position="166"/>
    </location>
</feature>
<keyword evidence="3 6" id="KW-0812">Transmembrane</keyword>